<proteinExistence type="inferred from homology"/>
<evidence type="ECO:0000256" key="1">
    <source>
        <dbReference type="ARBA" id="ARBA00004651"/>
    </source>
</evidence>
<dbReference type="PRINTS" id="PR00245">
    <property type="entry name" value="OLFACTORYR"/>
</dbReference>
<evidence type="ECO:0000256" key="2">
    <source>
        <dbReference type="ARBA" id="ARBA00022475"/>
    </source>
</evidence>
<keyword evidence="8 10" id="KW-0675">Receptor</keyword>
<sequence length="331" mass="37289">MYGNPLNCIPFANLKISMENENQTSIKWFLLQGLSSSTTPHLQAFCFLLFLVMYVTTLLGNLLLIMVVRINVQLQTPMYFFLTHLSVIDISFSSTIVPKLMANTLSLDKRISFLGCATQMYFHLTLGGTECLLLAAMALDRYAAICRPLQYNTIMDRRLCLGLVTGSWTLSFLNAIIHAALTFQLPFCKSNQVNHYFCEMPPLFRLSCKDTLLNEIVVYITGGLFAFCSFVLTLLSYVCIIYNLLNVKCSSGRYKAFSTCSSHLTVVSIYYGTIIFMYLRPYSSSSPNQDKTVSMLYTVVTPMSNPIIYSIRNKQVKSTLIKALTFQGPAI</sequence>
<evidence type="ECO:0000313" key="14">
    <source>
        <dbReference type="Proteomes" id="UP000694569"/>
    </source>
</evidence>
<protein>
    <recommendedName>
        <fullName evidence="11">Olfactory receptor</fullName>
    </recommendedName>
</protein>
<dbReference type="InterPro" id="IPR017452">
    <property type="entry name" value="GPCR_Rhodpsn_7TM"/>
</dbReference>
<dbReference type="AlphaFoldDB" id="A0A8C5QY84"/>
<dbReference type="PROSITE" id="PS50262">
    <property type="entry name" value="G_PROTEIN_RECEP_F1_2"/>
    <property type="match status" value="1"/>
</dbReference>
<dbReference type="GO" id="GO:0005886">
    <property type="term" value="C:plasma membrane"/>
    <property type="evidence" value="ECO:0007669"/>
    <property type="project" value="UniProtKB-SubCell"/>
</dbReference>
<keyword evidence="9 10" id="KW-0807">Transducer</keyword>
<evidence type="ECO:0000256" key="10">
    <source>
        <dbReference type="RuleBase" id="RU000688"/>
    </source>
</evidence>
<organism evidence="13 14">
    <name type="scientific">Leptobrachium leishanense</name>
    <name type="common">Leishan spiny toad</name>
    <dbReference type="NCBI Taxonomy" id="445787"/>
    <lineage>
        <taxon>Eukaryota</taxon>
        <taxon>Metazoa</taxon>
        <taxon>Chordata</taxon>
        <taxon>Craniata</taxon>
        <taxon>Vertebrata</taxon>
        <taxon>Euteleostomi</taxon>
        <taxon>Amphibia</taxon>
        <taxon>Batrachia</taxon>
        <taxon>Anura</taxon>
        <taxon>Pelobatoidea</taxon>
        <taxon>Megophryidae</taxon>
        <taxon>Leptobrachium</taxon>
    </lineage>
</organism>
<dbReference type="OrthoDB" id="9823959at2759"/>
<feature type="transmembrane region" description="Helical" evidence="11">
    <location>
        <begin position="216"/>
        <end position="245"/>
    </location>
</feature>
<dbReference type="InterPro" id="IPR000725">
    <property type="entry name" value="Olfact_rcpt"/>
</dbReference>
<comment type="subcellular location">
    <subcellularLocation>
        <location evidence="1 11">Cell membrane</location>
        <topology evidence="1 11">Multi-pass membrane protein</topology>
    </subcellularLocation>
</comment>
<dbReference type="FunFam" id="1.20.1070.10:FF:000015">
    <property type="entry name" value="Olfactory receptor"/>
    <property type="match status" value="1"/>
</dbReference>
<dbReference type="PROSITE" id="PS00237">
    <property type="entry name" value="G_PROTEIN_RECEP_F1_1"/>
    <property type="match status" value="1"/>
</dbReference>
<feature type="transmembrane region" description="Helical" evidence="11">
    <location>
        <begin position="120"/>
        <end position="139"/>
    </location>
</feature>
<keyword evidence="14" id="KW-1185">Reference proteome</keyword>
<keyword evidence="7 11" id="KW-0472">Membrane</keyword>
<dbReference type="GeneTree" id="ENSGT01140000282578"/>
<name>A0A8C5QY84_9ANUR</name>
<dbReference type="PANTHER" id="PTHR26452">
    <property type="entry name" value="OLFACTORY RECEPTOR"/>
    <property type="match status" value="1"/>
</dbReference>
<dbReference type="Proteomes" id="UP000694569">
    <property type="component" value="Unplaced"/>
</dbReference>
<dbReference type="InterPro" id="IPR000276">
    <property type="entry name" value="GPCR_Rhodpsn"/>
</dbReference>
<keyword evidence="5 11" id="KW-1133">Transmembrane helix</keyword>
<dbReference type="InterPro" id="IPR050516">
    <property type="entry name" value="Olfactory_GPCR"/>
</dbReference>
<feature type="transmembrane region" description="Helical" evidence="11">
    <location>
        <begin position="159"/>
        <end position="181"/>
    </location>
</feature>
<dbReference type="PRINTS" id="PR00237">
    <property type="entry name" value="GPCRRHODOPSN"/>
</dbReference>
<feature type="transmembrane region" description="Helical" evidence="11">
    <location>
        <begin position="42"/>
        <end position="67"/>
    </location>
</feature>
<keyword evidence="11" id="KW-0716">Sensory transduction</keyword>
<evidence type="ECO:0000256" key="5">
    <source>
        <dbReference type="ARBA" id="ARBA00022989"/>
    </source>
</evidence>
<dbReference type="Pfam" id="PF13853">
    <property type="entry name" value="7tm_4"/>
    <property type="match status" value="1"/>
</dbReference>
<feature type="domain" description="G-protein coupled receptors family 1 profile" evidence="12">
    <location>
        <begin position="60"/>
        <end position="309"/>
    </location>
</feature>
<evidence type="ECO:0000259" key="12">
    <source>
        <dbReference type="PROSITE" id="PS50262"/>
    </source>
</evidence>
<evidence type="ECO:0000256" key="3">
    <source>
        <dbReference type="ARBA" id="ARBA00022692"/>
    </source>
</evidence>
<dbReference type="GO" id="GO:0004930">
    <property type="term" value="F:G protein-coupled receptor activity"/>
    <property type="evidence" value="ECO:0007669"/>
    <property type="project" value="UniProtKB-KW"/>
</dbReference>
<evidence type="ECO:0000313" key="13">
    <source>
        <dbReference type="Ensembl" id="ENSLLEP00000044787.1"/>
    </source>
</evidence>
<evidence type="ECO:0000256" key="8">
    <source>
        <dbReference type="ARBA" id="ARBA00023170"/>
    </source>
</evidence>
<evidence type="ECO:0000256" key="6">
    <source>
        <dbReference type="ARBA" id="ARBA00023040"/>
    </source>
</evidence>
<reference evidence="13" key="2">
    <citation type="submission" date="2025-09" db="UniProtKB">
        <authorList>
            <consortium name="Ensembl"/>
        </authorList>
    </citation>
    <scope>IDENTIFICATION</scope>
</reference>
<evidence type="ECO:0000256" key="4">
    <source>
        <dbReference type="ARBA" id="ARBA00022725"/>
    </source>
</evidence>
<dbReference type="Ensembl" id="ENSLLET00000046580.1">
    <property type="protein sequence ID" value="ENSLLEP00000044787.1"/>
    <property type="gene ID" value="ENSLLEG00000028435.1"/>
</dbReference>
<keyword evidence="3 10" id="KW-0812">Transmembrane</keyword>
<dbReference type="SUPFAM" id="SSF81321">
    <property type="entry name" value="Family A G protein-coupled receptor-like"/>
    <property type="match status" value="1"/>
</dbReference>
<evidence type="ECO:0000256" key="9">
    <source>
        <dbReference type="ARBA" id="ARBA00023224"/>
    </source>
</evidence>
<evidence type="ECO:0000256" key="7">
    <source>
        <dbReference type="ARBA" id="ARBA00023136"/>
    </source>
</evidence>
<keyword evidence="2 11" id="KW-1003">Cell membrane</keyword>
<dbReference type="CDD" id="cd13954">
    <property type="entry name" value="7tmA_OR"/>
    <property type="match status" value="1"/>
</dbReference>
<accession>A0A8C5QY84</accession>
<feature type="transmembrane region" description="Helical" evidence="11">
    <location>
        <begin position="257"/>
        <end position="279"/>
    </location>
</feature>
<evidence type="ECO:0000256" key="11">
    <source>
        <dbReference type="RuleBase" id="RU363047"/>
    </source>
</evidence>
<reference evidence="13" key="1">
    <citation type="submission" date="2025-08" db="UniProtKB">
        <authorList>
            <consortium name="Ensembl"/>
        </authorList>
    </citation>
    <scope>IDENTIFICATION</scope>
</reference>
<feature type="transmembrane region" description="Helical" evidence="11">
    <location>
        <begin position="79"/>
        <end position="100"/>
    </location>
</feature>
<dbReference type="GO" id="GO:0004984">
    <property type="term" value="F:olfactory receptor activity"/>
    <property type="evidence" value="ECO:0007669"/>
    <property type="project" value="InterPro"/>
</dbReference>
<dbReference type="Gene3D" id="1.20.1070.10">
    <property type="entry name" value="Rhodopsin 7-helix transmembrane proteins"/>
    <property type="match status" value="1"/>
</dbReference>
<keyword evidence="4 11" id="KW-0552">Olfaction</keyword>
<keyword evidence="6 10" id="KW-0297">G-protein coupled receptor</keyword>
<comment type="similarity">
    <text evidence="10">Belongs to the G-protein coupled receptor 1 family.</text>
</comment>